<dbReference type="RefSeq" id="WP_014503346.1">
    <property type="nucleotide sequence ID" value="NC_017267.2"/>
</dbReference>
<dbReference type="EMBL" id="CP003057">
    <property type="protein sequence ID" value="AEQ96542.1"/>
    <property type="molecule type" value="Genomic_DNA"/>
</dbReference>
<dbReference type="GeneID" id="77339837"/>
<organism evidence="1 2">
    <name type="scientific">Xanthomonas oryzae pv. oryzicola (strain BLS256)</name>
    <dbReference type="NCBI Taxonomy" id="383407"/>
    <lineage>
        <taxon>Bacteria</taxon>
        <taxon>Pseudomonadati</taxon>
        <taxon>Pseudomonadota</taxon>
        <taxon>Gammaproteobacteria</taxon>
        <taxon>Lysobacterales</taxon>
        <taxon>Lysobacteraceae</taxon>
        <taxon>Xanthomonas</taxon>
    </lineage>
</organism>
<evidence type="ECO:0000313" key="1">
    <source>
        <dbReference type="EMBL" id="AEQ96542.1"/>
    </source>
</evidence>
<dbReference type="SUPFAM" id="SSF51735">
    <property type="entry name" value="NAD(P)-binding Rossmann-fold domains"/>
    <property type="match status" value="1"/>
</dbReference>
<dbReference type="AlphaFoldDB" id="G7TFI5"/>
<name>G7TFI5_XANOB</name>
<evidence type="ECO:0000313" key="2">
    <source>
        <dbReference type="Proteomes" id="UP000008851"/>
    </source>
</evidence>
<dbReference type="Gene3D" id="3.40.50.720">
    <property type="entry name" value="NAD(P)-binding Rossmann-like Domain"/>
    <property type="match status" value="1"/>
</dbReference>
<proteinExistence type="predicted"/>
<sequence length="44" mass="4762">MKQTVLVTGDSDYVACRLEKQLLEAGDTVHATVRSLRASPKCGL</sequence>
<reference evidence="1 2" key="1">
    <citation type="journal article" date="2011" name="J. Bacteriol.">
        <title>Two new complete genome sequences offer insight into host and tissue specificity of plant pathogenic Xanthomonas spp.</title>
        <authorList>
            <person name="Bogdanove A.J."/>
            <person name="Koebnik R."/>
            <person name="Lu H."/>
            <person name="Furutani A."/>
            <person name="Angiuoli S.V."/>
            <person name="Patil P.B."/>
            <person name="Van Sluys M.A."/>
            <person name="Ryan R.P."/>
            <person name="Meyer D.F."/>
            <person name="Han S.W."/>
            <person name="Aparna G."/>
            <person name="Rajaram M."/>
            <person name="Delcher A.L."/>
            <person name="Phillippy A.M."/>
            <person name="Puiu D."/>
            <person name="Schatz M.C."/>
            <person name="Shumway M."/>
            <person name="Sommer D.D."/>
            <person name="Trapnell C."/>
            <person name="Benahmed F."/>
            <person name="Dimitrov G."/>
            <person name="Madupu R."/>
            <person name="Radune D."/>
            <person name="Sullivan S."/>
            <person name="Jha G."/>
            <person name="Ishihara H."/>
            <person name="Lee S.W."/>
            <person name="Pandey A."/>
            <person name="Sharma V."/>
            <person name="Sriariyanun M."/>
            <person name="Szurek B."/>
            <person name="Vera-Cruz C.M."/>
            <person name="Dorman K.S."/>
            <person name="Ronald P.C."/>
            <person name="Verdier V."/>
            <person name="Dow J.M."/>
            <person name="Sonti R.V."/>
            <person name="Tsuge S."/>
            <person name="Brendel V.P."/>
            <person name="Rabinowicz P.D."/>
            <person name="Leach J.E."/>
            <person name="White F.F."/>
            <person name="Salzberg S.L."/>
        </authorList>
    </citation>
    <scope>NUCLEOTIDE SEQUENCE [LARGE SCALE GENOMIC DNA]</scope>
    <source>
        <strain evidence="1 2">BLS256</strain>
    </source>
</reference>
<protein>
    <submittedName>
        <fullName evidence="1">Uncharacterized protein</fullName>
    </submittedName>
</protein>
<dbReference type="InterPro" id="IPR036291">
    <property type="entry name" value="NAD(P)-bd_dom_sf"/>
</dbReference>
<accession>G7TFI5</accession>
<dbReference type="KEGG" id="xor:XOC_2409"/>
<gene>
    <name evidence="1" type="ORF">XOC_2409</name>
</gene>
<dbReference type="HOGENOM" id="CLU_3223913_0_0_6"/>
<dbReference type="Proteomes" id="UP000008851">
    <property type="component" value="Chromosome"/>
</dbReference>